<dbReference type="Gene3D" id="3.40.50.1820">
    <property type="entry name" value="alpha/beta hydrolase"/>
    <property type="match status" value="1"/>
</dbReference>
<dbReference type="RefSeq" id="WP_396888448.1">
    <property type="nucleotide sequence ID" value="NZ_JACHVU010000006.1"/>
</dbReference>
<dbReference type="Pfam" id="PF07859">
    <property type="entry name" value="Abhydrolase_3"/>
    <property type="match status" value="1"/>
</dbReference>
<sequence>MTHIAADRPANAAAHQSRRKATLAEKVANRVAGVTLRGLPHIPEPLKRLMLGRRTITLDGNTLDTTLQLMLAGQHALGLDGLVGGDDVVTAREQLETLAVSFKQHIPVSSVTDLTVTGGSGPIKARHYAPDAPDAALLVFFHGGGHAMGSIDTHDDLCREMCSQARIHVLSVDYRLAPEHKAPAGFEDAYASYLWALEHAAELGADPARVAVGGDSAGGNLTALVSLRARDEKVQLPALQLLIYPGIDADAQTRSLTLFANGFFLTRHDIDWFKATHLAGTGILTTDPRVSPLQHGDLSGLPPALLVTAGFDPLRDEGRQYAEALRAAGTPVDYREYGTVVHGFANFFPLGGDSATATADFISALRAHLTRGG</sequence>
<dbReference type="InterPro" id="IPR050300">
    <property type="entry name" value="GDXG_lipolytic_enzyme"/>
</dbReference>
<dbReference type="SUPFAM" id="SSF53474">
    <property type="entry name" value="alpha/beta-Hydrolases"/>
    <property type="match status" value="1"/>
</dbReference>
<evidence type="ECO:0000259" key="4">
    <source>
        <dbReference type="Pfam" id="PF07859"/>
    </source>
</evidence>
<protein>
    <submittedName>
        <fullName evidence="5">Acetyl esterase</fullName>
        <ecNumber evidence="5">3.1.1.-</ecNumber>
    </submittedName>
</protein>
<evidence type="ECO:0000313" key="5">
    <source>
        <dbReference type="EMBL" id="MBB2991460.1"/>
    </source>
</evidence>
<proteinExistence type="inferred from homology"/>
<evidence type="ECO:0000256" key="3">
    <source>
        <dbReference type="SAM" id="MobiDB-lite"/>
    </source>
</evidence>
<name>A0A839Q5X5_MYCIR</name>
<dbReference type="GO" id="GO:0016787">
    <property type="term" value="F:hydrolase activity"/>
    <property type="evidence" value="ECO:0007669"/>
    <property type="project" value="UniProtKB-KW"/>
</dbReference>
<dbReference type="AlphaFoldDB" id="A0A839Q5X5"/>
<comment type="similarity">
    <text evidence="1">Belongs to the 'GDXG' lipolytic enzyme family.</text>
</comment>
<organism evidence="5 6">
    <name type="scientific">Mycolicibacterium iranicum</name>
    <name type="common">Mycobacterium iranicum</name>
    <dbReference type="NCBI Taxonomy" id="912594"/>
    <lineage>
        <taxon>Bacteria</taxon>
        <taxon>Bacillati</taxon>
        <taxon>Actinomycetota</taxon>
        <taxon>Actinomycetes</taxon>
        <taxon>Mycobacteriales</taxon>
        <taxon>Mycobacteriaceae</taxon>
        <taxon>Mycolicibacterium</taxon>
    </lineage>
</organism>
<dbReference type="InterPro" id="IPR013094">
    <property type="entry name" value="AB_hydrolase_3"/>
</dbReference>
<gene>
    <name evidence="5" type="ORF">FHR72_002945</name>
</gene>
<dbReference type="PANTHER" id="PTHR48081">
    <property type="entry name" value="AB HYDROLASE SUPERFAMILY PROTEIN C4A8.06C"/>
    <property type="match status" value="1"/>
</dbReference>
<comment type="caution">
    <text evidence="5">The sequence shown here is derived from an EMBL/GenBank/DDBJ whole genome shotgun (WGS) entry which is preliminary data.</text>
</comment>
<feature type="region of interest" description="Disordered" evidence="3">
    <location>
        <begin position="1"/>
        <end position="21"/>
    </location>
</feature>
<dbReference type="EC" id="3.1.1.-" evidence="5"/>
<accession>A0A839Q5X5</accession>
<dbReference type="EMBL" id="JACHVU010000006">
    <property type="protein sequence ID" value="MBB2991460.1"/>
    <property type="molecule type" value="Genomic_DNA"/>
</dbReference>
<keyword evidence="2 5" id="KW-0378">Hydrolase</keyword>
<dbReference type="PANTHER" id="PTHR48081:SF8">
    <property type="entry name" value="ALPHA_BETA HYDROLASE FOLD-3 DOMAIN-CONTAINING PROTEIN-RELATED"/>
    <property type="match status" value="1"/>
</dbReference>
<feature type="domain" description="Alpha/beta hydrolase fold-3" evidence="4">
    <location>
        <begin position="138"/>
        <end position="345"/>
    </location>
</feature>
<evidence type="ECO:0000313" key="6">
    <source>
        <dbReference type="Proteomes" id="UP000550501"/>
    </source>
</evidence>
<dbReference type="Proteomes" id="UP000550501">
    <property type="component" value="Unassembled WGS sequence"/>
</dbReference>
<evidence type="ECO:0000256" key="1">
    <source>
        <dbReference type="ARBA" id="ARBA00010515"/>
    </source>
</evidence>
<evidence type="ECO:0000256" key="2">
    <source>
        <dbReference type="ARBA" id="ARBA00022801"/>
    </source>
</evidence>
<keyword evidence="6" id="KW-1185">Reference proteome</keyword>
<dbReference type="InterPro" id="IPR029058">
    <property type="entry name" value="AB_hydrolase_fold"/>
</dbReference>
<reference evidence="5 6" key="1">
    <citation type="submission" date="2020-08" db="EMBL/GenBank/DDBJ databases">
        <title>The Agave Microbiome: Exploring the role of microbial communities in plant adaptations to desert environments.</title>
        <authorList>
            <person name="Partida-Martinez L.P."/>
        </authorList>
    </citation>
    <scope>NUCLEOTIDE SEQUENCE [LARGE SCALE GENOMIC DNA]</scope>
    <source>
        <strain evidence="5 6">AT2.18</strain>
    </source>
</reference>
<dbReference type="FunFam" id="3.40.50.1820:FF:000089">
    <property type="entry name" value="Alpha/beta hydrolase"/>
    <property type="match status" value="1"/>
</dbReference>